<feature type="domain" description="OmpA-like" evidence="8">
    <location>
        <begin position="118"/>
        <end position="235"/>
    </location>
</feature>
<dbReference type="InterPro" id="IPR006664">
    <property type="entry name" value="OMP_bac"/>
</dbReference>
<dbReference type="NCBIfam" id="TIGR03789">
    <property type="entry name" value="pdsO"/>
    <property type="match status" value="1"/>
</dbReference>
<dbReference type="Gene3D" id="3.30.1330.60">
    <property type="entry name" value="OmpA-like domain"/>
    <property type="match status" value="1"/>
</dbReference>
<name>A0A0U2VEW6_9GAMM</name>
<reference evidence="9 10" key="1">
    <citation type="submission" date="2015-03" db="EMBL/GenBank/DDBJ databases">
        <authorList>
            <person name="Murphy D."/>
        </authorList>
    </citation>
    <scope>NUCLEOTIDE SEQUENCE [LARGE SCALE GENOMIC DNA]</scope>
    <source>
        <strain evidence="9 10">KMM 520</strain>
    </source>
</reference>
<evidence type="ECO:0000256" key="5">
    <source>
        <dbReference type="SAM" id="Coils"/>
    </source>
</evidence>
<accession>A0A0U2VEW6</accession>
<evidence type="ECO:0000313" key="9">
    <source>
        <dbReference type="EMBL" id="ALS32037.1"/>
    </source>
</evidence>
<comment type="subcellular location">
    <subcellularLocation>
        <location evidence="1">Cell outer membrane</location>
    </subcellularLocation>
</comment>
<evidence type="ECO:0000256" key="6">
    <source>
        <dbReference type="SAM" id="Phobius"/>
    </source>
</evidence>
<evidence type="ECO:0000256" key="3">
    <source>
        <dbReference type="ARBA" id="ARBA00023237"/>
    </source>
</evidence>
<dbReference type="RefSeq" id="WP_058372662.1">
    <property type="nucleotide sequence ID" value="NZ_CP011034.1"/>
</dbReference>
<dbReference type="CDD" id="cd07185">
    <property type="entry name" value="OmpA_C-like"/>
    <property type="match status" value="1"/>
</dbReference>
<dbReference type="InterPro" id="IPR050330">
    <property type="entry name" value="Bact_OuterMem_StrucFunc"/>
</dbReference>
<dbReference type="PANTHER" id="PTHR30329:SF21">
    <property type="entry name" value="LIPOPROTEIN YIAD-RELATED"/>
    <property type="match status" value="1"/>
</dbReference>
<sequence>MKKTLIALTLAGVFCGPALASTSNNTATKEAHTETAIGLGAGAIIGGVVGGPIGAFVGAFAGGLIGDAKVADNKIAEQQRAITVMTEKTNDYQHLLSHNSQLEQQIEVLANQNEQLTQSQINNLLAMTVQFKTGSRVIAPHFALQLDQLVTLLKNQPQLALDLSGFADQRGDEQANLLLSKARVNAVQSYLIKQGVSHTRLSTQAFGEQQTLAKTNTVEDNTFDRRVTLTTRLINSVNSQTASN</sequence>
<dbReference type="Pfam" id="PF00691">
    <property type="entry name" value="OmpA"/>
    <property type="match status" value="1"/>
</dbReference>
<dbReference type="InterPro" id="IPR022511">
    <property type="entry name" value="PdsO"/>
</dbReference>
<keyword evidence="2 4" id="KW-0472">Membrane</keyword>
<organism evidence="9">
    <name type="scientific">Pseudoalteromonas translucida KMM 520</name>
    <dbReference type="NCBI Taxonomy" id="1315283"/>
    <lineage>
        <taxon>Bacteria</taxon>
        <taxon>Pseudomonadati</taxon>
        <taxon>Pseudomonadota</taxon>
        <taxon>Gammaproteobacteria</taxon>
        <taxon>Alteromonadales</taxon>
        <taxon>Pseudoalteromonadaceae</taxon>
        <taxon>Pseudoalteromonas</taxon>
    </lineage>
</organism>
<evidence type="ECO:0000256" key="1">
    <source>
        <dbReference type="ARBA" id="ARBA00004442"/>
    </source>
</evidence>
<dbReference type="InterPro" id="IPR006665">
    <property type="entry name" value="OmpA-like"/>
</dbReference>
<gene>
    <name evidence="9" type="ORF">PTRA_a0711</name>
</gene>
<keyword evidence="6" id="KW-0812">Transmembrane</keyword>
<dbReference type="PROSITE" id="PS51123">
    <property type="entry name" value="OMPA_2"/>
    <property type="match status" value="1"/>
</dbReference>
<feature type="signal peptide" evidence="7">
    <location>
        <begin position="1"/>
        <end position="20"/>
    </location>
</feature>
<dbReference type="SUPFAM" id="SSF103088">
    <property type="entry name" value="OmpA-like"/>
    <property type="match status" value="1"/>
</dbReference>
<dbReference type="PATRIC" id="fig|1315283.4.peg.635"/>
<dbReference type="OrthoDB" id="7061829at2"/>
<keyword evidence="3" id="KW-0998">Cell outer membrane</keyword>
<dbReference type="Proteomes" id="UP000065261">
    <property type="component" value="Chromosome I"/>
</dbReference>
<dbReference type="EMBL" id="CP011034">
    <property type="protein sequence ID" value="ALS32037.1"/>
    <property type="molecule type" value="Genomic_DNA"/>
</dbReference>
<evidence type="ECO:0000256" key="7">
    <source>
        <dbReference type="SAM" id="SignalP"/>
    </source>
</evidence>
<protein>
    <recommendedName>
        <fullName evidence="8">OmpA-like domain-containing protein</fullName>
    </recommendedName>
</protein>
<dbReference type="KEGG" id="ptn:PTRA_a0711"/>
<dbReference type="GO" id="GO:0009279">
    <property type="term" value="C:cell outer membrane"/>
    <property type="evidence" value="ECO:0007669"/>
    <property type="project" value="UniProtKB-SubCell"/>
</dbReference>
<feature type="chain" id="PRO_5006832970" description="OmpA-like domain-containing protein" evidence="7">
    <location>
        <begin position="21"/>
        <end position="244"/>
    </location>
</feature>
<evidence type="ECO:0000259" key="8">
    <source>
        <dbReference type="PROSITE" id="PS51123"/>
    </source>
</evidence>
<dbReference type="PANTHER" id="PTHR30329">
    <property type="entry name" value="STATOR ELEMENT OF FLAGELLAR MOTOR COMPLEX"/>
    <property type="match status" value="1"/>
</dbReference>
<evidence type="ECO:0000256" key="4">
    <source>
        <dbReference type="PROSITE-ProRule" id="PRU00473"/>
    </source>
</evidence>
<keyword evidence="5" id="KW-0175">Coiled coil</keyword>
<dbReference type="PRINTS" id="PR01021">
    <property type="entry name" value="OMPADOMAIN"/>
</dbReference>
<dbReference type="InterPro" id="IPR036737">
    <property type="entry name" value="OmpA-like_sf"/>
</dbReference>
<feature type="coiled-coil region" evidence="5">
    <location>
        <begin position="92"/>
        <end position="119"/>
    </location>
</feature>
<keyword evidence="6" id="KW-1133">Transmembrane helix</keyword>
<keyword evidence="7" id="KW-0732">Signal</keyword>
<proteinExistence type="predicted"/>
<feature type="transmembrane region" description="Helical" evidence="6">
    <location>
        <begin position="36"/>
        <end position="65"/>
    </location>
</feature>
<evidence type="ECO:0000313" key="10">
    <source>
        <dbReference type="Proteomes" id="UP000065261"/>
    </source>
</evidence>
<evidence type="ECO:0000256" key="2">
    <source>
        <dbReference type="ARBA" id="ARBA00023136"/>
    </source>
</evidence>
<dbReference type="AlphaFoldDB" id="A0A0U2VEW6"/>